<comment type="caution">
    <text evidence="13">The sequence shown here is derived from an EMBL/GenBank/DDBJ whole genome shotgun (WGS) entry which is preliminary data.</text>
</comment>
<dbReference type="FunFam" id="1.10.1200.10:FF:000003">
    <property type="entry name" value="Acyl carrier protein"/>
    <property type="match status" value="1"/>
</dbReference>
<proteinExistence type="inferred from homology"/>
<evidence type="ECO:0000259" key="12">
    <source>
        <dbReference type="PROSITE" id="PS50075"/>
    </source>
</evidence>
<feature type="domain" description="Carrier" evidence="12">
    <location>
        <begin position="113"/>
        <end position="188"/>
    </location>
</feature>
<evidence type="ECO:0000256" key="9">
    <source>
        <dbReference type="ARBA" id="ARBA00030339"/>
    </source>
</evidence>
<keyword evidence="5" id="KW-0597">Phosphoprotein</keyword>
<keyword evidence="8" id="KW-0275">Fatty acid biosynthesis</keyword>
<evidence type="ECO:0000313" key="14">
    <source>
        <dbReference type="Proteomes" id="UP001141806"/>
    </source>
</evidence>
<evidence type="ECO:0000256" key="2">
    <source>
        <dbReference type="ARBA" id="ARBA00010930"/>
    </source>
</evidence>
<evidence type="ECO:0000256" key="4">
    <source>
        <dbReference type="ARBA" id="ARBA00022516"/>
    </source>
</evidence>
<dbReference type="InterPro" id="IPR036736">
    <property type="entry name" value="ACP-like_sf"/>
</dbReference>
<evidence type="ECO:0000256" key="6">
    <source>
        <dbReference type="ARBA" id="ARBA00022832"/>
    </source>
</evidence>
<dbReference type="PANTHER" id="PTHR20863:SF75">
    <property type="entry name" value="ACYL CARRIER PROTEIN"/>
    <property type="match status" value="1"/>
</dbReference>
<keyword evidence="3" id="KW-0596">Phosphopantetheine</keyword>
<evidence type="ECO:0000256" key="10">
    <source>
        <dbReference type="ARBA" id="ARBA00057783"/>
    </source>
</evidence>
<dbReference type="InterPro" id="IPR009081">
    <property type="entry name" value="PP-bd_ACP"/>
</dbReference>
<evidence type="ECO:0000256" key="5">
    <source>
        <dbReference type="ARBA" id="ARBA00022553"/>
    </source>
</evidence>
<keyword evidence="14" id="KW-1185">Reference proteome</keyword>
<sequence length="191" mass="21095">MPVPCQSKLGLELNVKDTTVTLLILNWQRQSCRVGRAVRRCCDMMMTMKTQKTMREAPRVGMQILDGDEAPSLERKKHPGVGGDRWSILGSIAGARTFSQSAAFPSASCLDKEEVTTRVVEVLKSIPFVDPAKVSPVAKFKDDLHLDTLDNVEVMMAVEEEFAVDISDSEASKFSTTAHLIDYIATHPQAK</sequence>
<dbReference type="HAMAP" id="MF_01217">
    <property type="entry name" value="Acyl_carrier"/>
    <property type="match status" value="1"/>
</dbReference>
<dbReference type="OrthoDB" id="448946at2759"/>
<dbReference type="PROSITE" id="PS50075">
    <property type="entry name" value="CARRIER"/>
    <property type="match status" value="1"/>
</dbReference>
<dbReference type="EMBL" id="JAMYWD010000005">
    <property type="protein sequence ID" value="KAJ4970789.1"/>
    <property type="molecule type" value="Genomic_DNA"/>
</dbReference>
<dbReference type="SUPFAM" id="SSF47336">
    <property type="entry name" value="ACP-like"/>
    <property type="match status" value="1"/>
</dbReference>
<evidence type="ECO:0000313" key="13">
    <source>
        <dbReference type="EMBL" id="KAJ4970789.1"/>
    </source>
</evidence>
<reference evidence="13" key="1">
    <citation type="journal article" date="2023" name="Plant J.">
        <title>The genome of the king protea, Protea cynaroides.</title>
        <authorList>
            <person name="Chang J."/>
            <person name="Duong T.A."/>
            <person name="Schoeman C."/>
            <person name="Ma X."/>
            <person name="Roodt D."/>
            <person name="Barker N."/>
            <person name="Li Z."/>
            <person name="Van de Peer Y."/>
            <person name="Mizrachi E."/>
        </authorList>
    </citation>
    <scope>NUCLEOTIDE SEQUENCE</scope>
    <source>
        <tissue evidence="13">Young leaves</tissue>
    </source>
</reference>
<comment type="pathway">
    <text evidence="1">Lipid metabolism; fatty acid biosynthesis.</text>
</comment>
<organism evidence="13 14">
    <name type="scientific">Protea cynaroides</name>
    <dbReference type="NCBI Taxonomy" id="273540"/>
    <lineage>
        <taxon>Eukaryota</taxon>
        <taxon>Viridiplantae</taxon>
        <taxon>Streptophyta</taxon>
        <taxon>Embryophyta</taxon>
        <taxon>Tracheophyta</taxon>
        <taxon>Spermatophyta</taxon>
        <taxon>Magnoliopsida</taxon>
        <taxon>Proteales</taxon>
        <taxon>Proteaceae</taxon>
        <taxon>Protea</taxon>
    </lineage>
</organism>
<dbReference type="PANTHER" id="PTHR20863">
    <property type="entry name" value="ACYL CARRIER PROTEIN"/>
    <property type="match status" value="1"/>
</dbReference>
<accession>A0A9Q0KHX4</accession>
<comment type="subunit">
    <text evidence="11">Complex I is composed of at least 49 different subunits.</text>
</comment>
<protein>
    <recommendedName>
        <fullName evidence="9">NADH-ubiquinone oxidoreductase 9.6 kDa subunit</fullName>
    </recommendedName>
</protein>
<evidence type="ECO:0000256" key="7">
    <source>
        <dbReference type="ARBA" id="ARBA00023098"/>
    </source>
</evidence>
<dbReference type="AlphaFoldDB" id="A0A9Q0KHX4"/>
<evidence type="ECO:0000256" key="8">
    <source>
        <dbReference type="ARBA" id="ARBA00023160"/>
    </source>
</evidence>
<comment type="similarity">
    <text evidence="2">Belongs to the acyl carrier protein (ACP) family.</text>
</comment>
<keyword evidence="6" id="KW-0276">Fatty acid metabolism</keyword>
<dbReference type="Proteomes" id="UP001141806">
    <property type="component" value="Unassembled WGS sequence"/>
</dbReference>
<evidence type="ECO:0000256" key="11">
    <source>
        <dbReference type="ARBA" id="ARBA00063067"/>
    </source>
</evidence>
<keyword evidence="7" id="KW-0443">Lipid metabolism</keyword>
<evidence type="ECO:0000256" key="1">
    <source>
        <dbReference type="ARBA" id="ARBA00005194"/>
    </source>
</evidence>
<dbReference type="GO" id="GO:0000035">
    <property type="term" value="F:acyl binding"/>
    <property type="evidence" value="ECO:0007669"/>
    <property type="project" value="TreeGrafter"/>
</dbReference>
<keyword evidence="4" id="KW-0444">Lipid biosynthesis</keyword>
<name>A0A9Q0KHX4_9MAGN</name>
<evidence type="ECO:0000256" key="3">
    <source>
        <dbReference type="ARBA" id="ARBA00022450"/>
    </source>
</evidence>
<dbReference type="Gene3D" id="1.10.1200.10">
    <property type="entry name" value="ACP-like"/>
    <property type="match status" value="1"/>
</dbReference>
<gene>
    <name evidence="13" type="ORF">NE237_003888</name>
</gene>
<dbReference type="GO" id="GO:0000036">
    <property type="term" value="F:acyl carrier activity"/>
    <property type="evidence" value="ECO:0007669"/>
    <property type="project" value="TreeGrafter"/>
</dbReference>
<dbReference type="InterPro" id="IPR003231">
    <property type="entry name" value="ACP"/>
</dbReference>
<comment type="function">
    <text evidence="10">Carrier of the growing fatty acid chain in fatty acid biosynthesis. May be involved in the synthesis of short and medium chain fatty acids. Accessory and non-catalytic subunit of the mitochondrial membrane respiratory chain NADH dehydrogenase (Complex I), which functions in the transfer of electrons from NADH to the respiratory chain.</text>
</comment>
<dbReference type="GO" id="GO:0005739">
    <property type="term" value="C:mitochondrion"/>
    <property type="evidence" value="ECO:0007669"/>
    <property type="project" value="UniProtKB-ARBA"/>
</dbReference>